<proteinExistence type="predicted"/>
<dbReference type="AlphaFoldDB" id="A0A1Y6LX25"/>
<dbReference type="EMBL" id="LT882686">
    <property type="protein sequence ID" value="SMY28912.1"/>
    <property type="molecule type" value="Genomic_DNA"/>
</dbReference>
<evidence type="ECO:0000313" key="2">
    <source>
        <dbReference type="Proteomes" id="UP000215453"/>
    </source>
</evidence>
<evidence type="ECO:0000313" key="1">
    <source>
        <dbReference type="EMBL" id="SMY28912.1"/>
    </source>
</evidence>
<gene>
    <name evidence="1" type="ORF">ZT1A5_G10358</name>
</gene>
<accession>A0A1Y6LX25</accession>
<protein>
    <submittedName>
        <fullName evidence="1">Uncharacterized protein</fullName>
    </submittedName>
</protein>
<dbReference type="Proteomes" id="UP000215453">
    <property type="component" value="Chromosome 11"/>
</dbReference>
<name>A0A1Y6LX25_ZYMTR</name>
<reference evidence="1 2" key="1">
    <citation type="submission" date="2016-10" db="EMBL/GenBank/DDBJ databases">
        <authorList>
            <person name="Varghese N."/>
        </authorList>
    </citation>
    <scope>NUCLEOTIDE SEQUENCE [LARGE SCALE GENOMIC DNA]</scope>
</reference>
<organism evidence="1 2">
    <name type="scientific">Zymoseptoria tritici ST99CH_1A5</name>
    <dbReference type="NCBI Taxonomy" id="1276529"/>
    <lineage>
        <taxon>Eukaryota</taxon>
        <taxon>Fungi</taxon>
        <taxon>Dikarya</taxon>
        <taxon>Ascomycota</taxon>
        <taxon>Pezizomycotina</taxon>
        <taxon>Dothideomycetes</taxon>
        <taxon>Dothideomycetidae</taxon>
        <taxon>Mycosphaerellales</taxon>
        <taxon>Mycosphaerellaceae</taxon>
        <taxon>Zymoseptoria</taxon>
    </lineage>
</organism>
<sequence length="161" mass="18328">MDFQADLEKLSRRPKIDGWATAMQLTCESFWQALANGNTSTLHLVQEFCRMLHQDDSFDLARLAIPELRGFIDGQLTTAQQEVLKHTHDLRETSNNRSCITQNDFDTAAYREEKDILLDAEINRASVLIHSGGALDPASAEEIRLWLDQRPGMKKVKRDEA</sequence>